<dbReference type="Proteomes" id="UP000596742">
    <property type="component" value="Unassembled WGS sequence"/>
</dbReference>
<dbReference type="SUPFAM" id="SSF69318">
    <property type="entry name" value="Integrin alpha N-terminal domain"/>
    <property type="match status" value="1"/>
</dbReference>
<dbReference type="InterPro" id="IPR045232">
    <property type="entry name" value="FAM234"/>
</dbReference>
<dbReference type="GO" id="GO:0016020">
    <property type="term" value="C:membrane"/>
    <property type="evidence" value="ECO:0007669"/>
    <property type="project" value="UniProtKB-SubCell"/>
</dbReference>
<sequence length="156" mass="17204">MLWNVKTTTTALFLNCFDFDVNLDGKLDCIASGRFGLLVAISLNNGSVIWAADREIINTQWNVYHVAKIQDIDDDGVPEMVVANGGDTTLRPQDHSRTSGRLVMLSGKTGKMVGHRYLNLPDNKETYMSPIVYRTTDGSRYILFGSGGETISGKNL</sequence>
<dbReference type="GO" id="GO:0007229">
    <property type="term" value="P:integrin-mediated signaling pathway"/>
    <property type="evidence" value="ECO:0007669"/>
    <property type="project" value="UniProtKB-KW"/>
</dbReference>
<comment type="caution">
    <text evidence="6">The sequence shown here is derived from an EMBL/GenBank/DDBJ whole genome shotgun (WGS) entry which is preliminary data.</text>
</comment>
<keyword evidence="3" id="KW-1133">Transmembrane helix</keyword>
<reference evidence="6" key="1">
    <citation type="submission" date="2018-11" db="EMBL/GenBank/DDBJ databases">
        <authorList>
            <person name="Alioto T."/>
            <person name="Alioto T."/>
        </authorList>
    </citation>
    <scope>NUCLEOTIDE SEQUENCE</scope>
</reference>
<feature type="domain" description="FAM234A/B beta-propeller" evidence="5">
    <location>
        <begin position="1"/>
        <end position="147"/>
    </location>
</feature>
<evidence type="ECO:0000256" key="4">
    <source>
        <dbReference type="ARBA" id="ARBA00023136"/>
    </source>
</evidence>
<evidence type="ECO:0000313" key="7">
    <source>
        <dbReference type="Proteomes" id="UP000596742"/>
    </source>
</evidence>
<dbReference type="AlphaFoldDB" id="A0A8B6H368"/>
<keyword evidence="4" id="KW-0472">Membrane</keyword>
<protein>
    <submittedName>
        <fullName evidence="6">Integrin alpha FG-GAP repeat containing protein 3</fullName>
    </submittedName>
</protein>
<dbReference type="InterPro" id="IPR028994">
    <property type="entry name" value="Integrin_alpha_N"/>
</dbReference>
<evidence type="ECO:0000256" key="2">
    <source>
        <dbReference type="ARBA" id="ARBA00022692"/>
    </source>
</evidence>
<gene>
    <name evidence="6" type="ORF">MGAL_10B079945</name>
</gene>
<dbReference type="PANTHER" id="PTHR21419">
    <property type="match status" value="1"/>
</dbReference>
<keyword evidence="2" id="KW-0812">Transmembrane</keyword>
<evidence type="ECO:0000259" key="5">
    <source>
        <dbReference type="Pfam" id="PF23727"/>
    </source>
</evidence>
<organism evidence="6 7">
    <name type="scientific">Mytilus galloprovincialis</name>
    <name type="common">Mediterranean mussel</name>
    <dbReference type="NCBI Taxonomy" id="29158"/>
    <lineage>
        <taxon>Eukaryota</taxon>
        <taxon>Metazoa</taxon>
        <taxon>Spiralia</taxon>
        <taxon>Lophotrochozoa</taxon>
        <taxon>Mollusca</taxon>
        <taxon>Bivalvia</taxon>
        <taxon>Autobranchia</taxon>
        <taxon>Pteriomorphia</taxon>
        <taxon>Mytilida</taxon>
        <taxon>Mytiloidea</taxon>
        <taxon>Mytilidae</taxon>
        <taxon>Mytilinae</taxon>
        <taxon>Mytilus</taxon>
    </lineage>
</organism>
<dbReference type="Pfam" id="PF23727">
    <property type="entry name" value="Beta-prop_FAM234A_B"/>
    <property type="match status" value="1"/>
</dbReference>
<evidence type="ECO:0000313" key="6">
    <source>
        <dbReference type="EMBL" id="VDI73408.1"/>
    </source>
</evidence>
<name>A0A8B6H368_MYTGA</name>
<evidence type="ECO:0000256" key="1">
    <source>
        <dbReference type="ARBA" id="ARBA00004167"/>
    </source>
</evidence>
<dbReference type="EMBL" id="UYJE01009428">
    <property type="protein sequence ID" value="VDI73408.1"/>
    <property type="molecule type" value="Genomic_DNA"/>
</dbReference>
<comment type="subcellular location">
    <subcellularLocation>
        <location evidence="1">Membrane</location>
        <topology evidence="1">Single-pass membrane protein</topology>
    </subcellularLocation>
</comment>
<dbReference type="InterPro" id="IPR055409">
    <property type="entry name" value="Beta-prop_FAM234A_B"/>
</dbReference>
<dbReference type="OrthoDB" id="567787at2759"/>
<accession>A0A8B6H368</accession>
<evidence type="ECO:0000256" key="3">
    <source>
        <dbReference type="ARBA" id="ARBA00022989"/>
    </source>
</evidence>
<keyword evidence="7" id="KW-1185">Reference proteome</keyword>
<proteinExistence type="predicted"/>
<keyword evidence="6" id="KW-0401">Integrin</keyword>
<dbReference type="PANTHER" id="PTHR21419:SF36">
    <property type="entry name" value="PROTEIN FAM234A-LIKE"/>
    <property type="match status" value="1"/>
</dbReference>